<dbReference type="HOGENOM" id="CLU_2641465_0_0_1"/>
<organism evidence="1 2">
    <name type="scientific">Amborella trichopoda</name>
    <dbReference type="NCBI Taxonomy" id="13333"/>
    <lineage>
        <taxon>Eukaryota</taxon>
        <taxon>Viridiplantae</taxon>
        <taxon>Streptophyta</taxon>
        <taxon>Embryophyta</taxon>
        <taxon>Tracheophyta</taxon>
        <taxon>Spermatophyta</taxon>
        <taxon>Magnoliopsida</taxon>
        <taxon>Amborellales</taxon>
        <taxon>Amborellaceae</taxon>
        <taxon>Amborella</taxon>
    </lineage>
</organism>
<protein>
    <submittedName>
        <fullName evidence="1">Uncharacterized protein</fullName>
    </submittedName>
</protein>
<dbReference type="EMBL" id="KI394180">
    <property type="protein sequence ID" value="ERN04733.1"/>
    <property type="molecule type" value="Genomic_DNA"/>
</dbReference>
<dbReference type="Proteomes" id="UP000017836">
    <property type="component" value="Unassembled WGS sequence"/>
</dbReference>
<keyword evidence="2" id="KW-1185">Reference proteome</keyword>
<evidence type="ECO:0000313" key="1">
    <source>
        <dbReference type="EMBL" id="ERN04733.1"/>
    </source>
</evidence>
<accession>W1P9Z4</accession>
<proteinExistence type="predicted"/>
<gene>
    <name evidence="1" type="ORF">AMTR_s00186p00031950</name>
</gene>
<evidence type="ECO:0000313" key="2">
    <source>
        <dbReference type="Proteomes" id="UP000017836"/>
    </source>
</evidence>
<reference evidence="2" key="1">
    <citation type="journal article" date="2013" name="Science">
        <title>The Amborella genome and the evolution of flowering plants.</title>
        <authorList>
            <consortium name="Amborella Genome Project"/>
        </authorList>
    </citation>
    <scope>NUCLEOTIDE SEQUENCE [LARGE SCALE GENOMIC DNA]</scope>
</reference>
<name>W1P9Z4_AMBTC</name>
<dbReference type="Gramene" id="ERN04733">
    <property type="protein sequence ID" value="ERN04733"/>
    <property type="gene ID" value="AMTR_s00186p00031950"/>
</dbReference>
<dbReference type="AlphaFoldDB" id="W1P9Z4"/>
<sequence>MLDFGKTCGWETRLWGLLPLSLLIATWSRLNELGMTEPRSSFRRAFHVVGPAIAANEEVIVVEVIEPKEAISSGSEI</sequence>